<proteinExistence type="predicted"/>
<accession>A0AAV0QGW2</accession>
<dbReference type="Pfam" id="PF13952">
    <property type="entry name" value="DUF4216"/>
    <property type="match status" value="1"/>
</dbReference>
<evidence type="ECO:0000259" key="2">
    <source>
        <dbReference type="Pfam" id="PF13960"/>
    </source>
</evidence>
<dbReference type="InterPro" id="IPR029480">
    <property type="entry name" value="Transpos_assoc"/>
</dbReference>
<feature type="domain" description="DUF4218" evidence="2">
    <location>
        <begin position="703"/>
        <end position="815"/>
    </location>
</feature>
<evidence type="ECO:0008006" key="6">
    <source>
        <dbReference type="Google" id="ProtNLM"/>
    </source>
</evidence>
<dbReference type="InterPro" id="IPR025312">
    <property type="entry name" value="DUF4216"/>
</dbReference>
<dbReference type="Pfam" id="PF13963">
    <property type="entry name" value="Transpos_assoc"/>
    <property type="match status" value="1"/>
</dbReference>
<dbReference type="Proteomes" id="UP001154282">
    <property type="component" value="Unassembled WGS sequence"/>
</dbReference>
<organism evidence="4 5">
    <name type="scientific">Linum tenue</name>
    <dbReference type="NCBI Taxonomy" id="586396"/>
    <lineage>
        <taxon>Eukaryota</taxon>
        <taxon>Viridiplantae</taxon>
        <taxon>Streptophyta</taxon>
        <taxon>Embryophyta</taxon>
        <taxon>Tracheophyta</taxon>
        <taxon>Spermatophyta</taxon>
        <taxon>Magnoliopsida</taxon>
        <taxon>eudicotyledons</taxon>
        <taxon>Gunneridae</taxon>
        <taxon>Pentapetalae</taxon>
        <taxon>rosids</taxon>
        <taxon>fabids</taxon>
        <taxon>Malpighiales</taxon>
        <taxon>Linaceae</taxon>
        <taxon>Linum</taxon>
    </lineage>
</organism>
<dbReference type="PANTHER" id="PTHR48258">
    <property type="entry name" value="DUF4218 DOMAIN-CONTAINING PROTEIN-RELATED"/>
    <property type="match status" value="1"/>
</dbReference>
<evidence type="ECO:0000313" key="4">
    <source>
        <dbReference type="EMBL" id="CAI0544051.1"/>
    </source>
</evidence>
<reference evidence="4" key="1">
    <citation type="submission" date="2022-08" db="EMBL/GenBank/DDBJ databases">
        <authorList>
            <person name="Gutierrez-Valencia J."/>
        </authorList>
    </citation>
    <scope>NUCLEOTIDE SEQUENCE</scope>
</reference>
<dbReference type="InterPro" id="IPR025452">
    <property type="entry name" value="DUF4218"/>
</dbReference>
<dbReference type="AlphaFoldDB" id="A0AAV0QGW2"/>
<feature type="domain" description="Transposase-associated" evidence="3">
    <location>
        <begin position="3"/>
        <end position="73"/>
    </location>
</feature>
<dbReference type="Pfam" id="PF13960">
    <property type="entry name" value="DUF4218"/>
    <property type="match status" value="1"/>
</dbReference>
<evidence type="ECO:0000313" key="5">
    <source>
        <dbReference type="Proteomes" id="UP001154282"/>
    </source>
</evidence>
<dbReference type="InterPro" id="IPR004242">
    <property type="entry name" value="Transposase_21"/>
</dbReference>
<feature type="domain" description="DUF4216" evidence="1">
    <location>
        <begin position="988"/>
        <end position="1063"/>
    </location>
</feature>
<dbReference type="Pfam" id="PF02992">
    <property type="entry name" value="Transposase_21"/>
    <property type="match status" value="1"/>
</dbReference>
<evidence type="ECO:0000259" key="3">
    <source>
        <dbReference type="Pfam" id="PF13963"/>
    </source>
</evidence>
<gene>
    <name evidence="4" type="ORF">LITE_LOCUS43045</name>
</gene>
<name>A0AAV0QGW2_9ROSI</name>
<evidence type="ECO:0000259" key="1">
    <source>
        <dbReference type="Pfam" id="PF13952"/>
    </source>
</evidence>
<dbReference type="PANTHER" id="PTHR48258:SF12">
    <property type="entry name" value="TRANSPOSON PROTEIN, CACTA, EN_SPM SUB-CLASS"/>
    <property type="match status" value="1"/>
</dbReference>
<protein>
    <recommendedName>
        <fullName evidence="6">Transposase</fullName>
    </recommendedName>
</protein>
<sequence length="1133" mass="131626">MDRSWIHEPNRLSAKFLKGLYNFILFAKASARDGRFACPCRKCVNMHRFSPGVVSSHILENGFSPGYTDWIFHRDPTSQTSDSSYSHQNDDGLREVDAQEQHGVQQFLEDMAVGSDEIENSRSTRVENDWGDSSTIDDDTQPTEAYEYAKRFHDLLEESDEELFSGCRKHSKLSFILELYNKKCMYGWSDKSFEDLLTTMRETLPEGEKLPESSYEVRKLIDALGLDYQTIDACPNDCMLFWKEHIDEPRCLHCNAYRYKEETESSSTSKRNKIRKGVKVLRWFPLIPRLQRLFMCKKTASLMRWHLDERRDDGYLRHPADARAWKDFDSRYADFAKEPRNVRLGLATDGFNPFRSLSSTHSSWPVVVTAYNLPPWLCMKQSSLFLCLLIPGPKSPGANIDIYLEPFIEELIHLWEKGVDTYDAHAKTTFKLHASLLWTINDFPAYSMLSGWRTKKGYGCPCCGFNTWSKWLKHGKKYCFLGHRRFLSYDHSWRRNKNCFDGTEEFRGPPVRMTGSCIRDLWDSNGSTRDLNGTNINITEGCKKKSIFFRLPYWEYNRVRHNLDVMHIEKNVCDNILDTLLSVRGKTKDNVKARFDMQEMGIRHTLHPFELSTGKYRAAPALFEMSSTEKKQMLRVLKHVKVPDGYSSNISRCVDVKHKKISGLKSHDCHVLLHDLLPVAVRGCLKDRVARALIDLSAYFRELSSKVLKVSRLEEMEVEIGEILARMEMIFPPSFFTIMVHLVVHLVEEAKWNGPVQYRWMYPIERYLMTLKAHVGNKAYPEASIAQWYIANEAITFCSRYFEGVRTRFNKPARNSDDMDLLRTEDSPVNTTSGHPIGKVENIILNPTSWVQAHRYVLYNSKEVLPYIEEHKDEIKRKLSSRNRRNNASRLIEIEKVHHSTFVDWFKGRVARLEEMHDPRFTAELKGLARGPNYGVRQFKGYITKGVRYHANCREEERKTQNSGVVVATKTSSLEGEILNYGRIVDMIELNYFERFRVALFKCEWVDVERGRGLKKDAYGYTMVNFSRLIHTGSNIRDEPFVFADQVRPVFYIKDSQEPDWYVALRTKPRDTYELGDELVYQSKNADQSLSVENVGRASEDENWVRNDLHPVVFEYVDPGVAATTSVMSEDEA</sequence>
<dbReference type="EMBL" id="CAMGYJ010000009">
    <property type="protein sequence ID" value="CAI0544051.1"/>
    <property type="molecule type" value="Genomic_DNA"/>
</dbReference>
<comment type="caution">
    <text evidence="4">The sequence shown here is derived from an EMBL/GenBank/DDBJ whole genome shotgun (WGS) entry which is preliminary data.</text>
</comment>
<keyword evidence="5" id="KW-1185">Reference proteome</keyword>